<protein>
    <submittedName>
        <fullName evidence="2">Uncharacterized protein</fullName>
    </submittedName>
</protein>
<evidence type="ECO:0000313" key="2">
    <source>
        <dbReference type="EMBL" id="KAK8944995.1"/>
    </source>
</evidence>
<evidence type="ECO:0000256" key="1">
    <source>
        <dbReference type="SAM" id="MobiDB-lite"/>
    </source>
</evidence>
<keyword evidence="3" id="KW-1185">Reference proteome</keyword>
<dbReference type="Proteomes" id="UP001418222">
    <property type="component" value="Unassembled WGS sequence"/>
</dbReference>
<feature type="region of interest" description="Disordered" evidence="1">
    <location>
        <begin position="125"/>
        <end position="151"/>
    </location>
</feature>
<sequence length="151" mass="16390">MKDGVKSPMAAYGSESMSAVAFKPSLIYNGTRASIQTSSSAHCPTLAIWNLCSDLSCNPSFQETENNRVLKVIPISVSVTLYEAVSLYKGKRVITSKGKQLHFRQSQSVSFSSVDRNFTFVDRNFTSVDPEGTPPSIAMSSRSQATPPSVN</sequence>
<accession>A0AAP0G8Y0</accession>
<evidence type="ECO:0000313" key="3">
    <source>
        <dbReference type="Proteomes" id="UP001418222"/>
    </source>
</evidence>
<name>A0AAP0G8Y0_9ASPA</name>
<proteinExistence type="predicted"/>
<feature type="compositionally biased region" description="Polar residues" evidence="1">
    <location>
        <begin position="138"/>
        <end position="151"/>
    </location>
</feature>
<comment type="caution">
    <text evidence="2">The sequence shown here is derived from an EMBL/GenBank/DDBJ whole genome shotgun (WGS) entry which is preliminary data.</text>
</comment>
<dbReference type="EMBL" id="JBBWWQ010000006">
    <property type="protein sequence ID" value="KAK8944995.1"/>
    <property type="molecule type" value="Genomic_DNA"/>
</dbReference>
<organism evidence="2 3">
    <name type="scientific">Platanthera zijinensis</name>
    <dbReference type="NCBI Taxonomy" id="2320716"/>
    <lineage>
        <taxon>Eukaryota</taxon>
        <taxon>Viridiplantae</taxon>
        <taxon>Streptophyta</taxon>
        <taxon>Embryophyta</taxon>
        <taxon>Tracheophyta</taxon>
        <taxon>Spermatophyta</taxon>
        <taxon>Magnoliopsida</taxon>
        <taxon>Liliopsida</taxon>
        <taxon>Asparagales</taxon>
        <taxon>Orchidaceae</taxon>
        <taxon>Orchidoideae</taxon>
        <taxon>Orchideae</taxon>
        <taxon>Orchidinae</taxon>
        <taxon>Platanthera</taxon>
    </lineage>
</organism>
<reference evidence="2 3" key="1">
    <citation type="journal article" date="2022" name="Nat. Plants">
        <title>Genomes of leafy and leafless Platanthera orchids illuminate the evolution of mycoheterotrophy.</title>
        <authorList>
            <person name="Li M.H."/>
            <person name="Liu K.W."/>
            <person name="Li Z."/>
            <person name="Lu H.C."/>
            <person name="Ye Q.L."/>
            <person name="Zhang D."/>
            <person name="Wang J.Y."/>
            <person name="Li Y.F."/>
            <person name="Zhong Z.M."/>
            <person name="Liu X."/>
            <person name="Yu X."/>
            <person name="Liu D.K."/>
            <person name="Tu X.D."/>
            <person name="Liu B."/>
            <person name="Hao Y."/>
            <person name="Liao X.Y."/>
            <person name="Jiang Y.T."/>
            <person name="Sun W.H."/>
            <person name="Chen J."/>
            <person name="Chen Y.Q."/>
            <person name="Ai Y."/>
            <person name="Zhai J.W."/>
            <person name="Wu S.S."/>
            <person name="Zhou Z."/>
            <person name="Hsiao Y.Y."/>
            <person name="Wu W.L."/>
            <person name="Chen Y.Y."/>
            <person name="Lin Y.F."/>
            <person name="Hsu J.L."/>
            <person name="Li C.Y."/>
            <person name="Wang Z.W."/>
            <person name="Zhao X."/>
            <person name="Zhong W.Y."/>
            <person name="Ma X.K."/>
            <person name="Ma L."/>
            <person name="Huang J."/>
            <person name="Chen G.Z."/>
            <person name="Huang M.Z."/>
            <person name="Huang L."/>
            <person name="Peng D.H."/>
            <person name="Luo Y.B."/>
            <person name="Zou S.Q."/>
            <person name="Chen S.P."/>
            <person name="Lan S."/>
            <person name="Tsai W.C."/>
            <person name="Van de Peer Y."/>
            <person name="Liu Z.J."/>
        </authorList>
    </citation>
    <scope>NUCLEOTIDE SEQUENCE [LARGE SCALE GENOMIC DNA]</scope>
    <source>
        <strain evidence="2">Lor287</strain>
    </source>
</reference>
<gene>
    <name evidence="2" type="ORF">KSP39_PZI008515</name>
</gene>
<dbReference type="AlphaFoldDB" id="A0AAP0G8Y0"/>